<dbReference type="CDD" id="cd00293">
    <property type="entry name" value="USP-like"/>
    <property type="match status" value="1"/>
</dbReference>
<dbReference type="AlphaFoldDB" id="A0A9E7R6E5"/>
<gene>
    <name evidence="2" type="ORF">N0B31_09215</name>
</gene>
<evidence type="ECO:0000313" key="2">
    <source>
        <dbReference type="EMBL" id="UWM56457.1"/>
    </source>
</evidence>
<dbReference type="Gene3D" id="3.40.50.620">
    <property type="entry name" value="HUPs"/>
    <property type="match status" value="1"/>
</dbReference>
<dbReference type="InterPro" id="IPR006015">
    <property type="entry name" value="Universal_stress_UspA"/>
</dbReference>
<evidence type="ECO:0000313" key="3">
    <source>
        <dbReference type="Proteomes" id="UP001057580"/>
    </source>
</evidence>
<dbReference type="KEGG" id="ssai:N0B31_09215"/>
<feature type="domain" description="UspA" evidence="1">
    <location>
        <begin position="3"/>
        <end position="126"/>
    </location>
</feature>
<keyword evidence="3" id="KW-1185">Reference proteome</keyword>
<dbReference type="SUPFAM" id="SSF52402">
    <property type="entry name" value="Adenine nucleotide alpha hydrolases-like"/>
    <property type="match status" value="1"/>
</dbReference>
<dbReference type="RefSeq" id="WP_260643571.1">
    <property type="nucleotide sequence ID" value="NZ_CP104003.1"/>
</dbReference>
<dbReference type="Proteomes" id="UP001057580">
    <property type="component" value="Chromosome"/>
</dbReference>
<dbReference type="EMBL" id="CP104003">
    <property type="protein sequence ID" value="UWM56457.1"/>
    <property type="molecule type" value="Genomic_DNA"/>
</dbReference>
<accession>A0A9E7R6E5</accession>
<dbReference type="Pfam" id="PF00582">
    <property type="entry name" value="Usp"/>
    <property type="match status" value="1"/>
</dbReference>
<name>A0A9E7R6E5_9EURY</name>
<dbReference type="InterPro" id="IPR006016">
    <property type="entry name" value="UspA"/>
</dbReference>
<reference evidence="2" key="1">
    <citation type="submission" date="2022-09" db="EMBL/GenBank/DDBJ databases">
        <title>Diverse halophilic archaea isolated from saline environments.</title>
        <authorList>
            <person name="Cui H.-L."/>
        </authorList>
    </citation>
    <scope>NUCLEOTIDE SEQUENCE</scope>
    <source>
        <strain evidence="2">ZS-35-S2</strain>
    </source>
</reference>
<organism evidence="2 3">
    <name type="scientific">Salinirubellus salinus</name>
    <dbReference type="NCBI Taxonomy" id="1364945"/>
    <lineage>
        <taxon>Archaea</taxon>
        <taxon>Methanobacteriati</taxon>
        <taxon>Methanobacteriota</taxon>
        <taxon>Stenosarchaea group</taxon>
        <taxon>Halobacteria</taxon>
        <taxon>Halobacteriales</taxon>
        <taxon>Natronomonadaceae</taxon>
        <taxon>Salinirubellus</taxon>
    </lineage>
</organism>
<sequence>MTTFLVGTDSVATSERLVEYLEGRATDDDSIYVVNSLRGGDGTSDEDVLEGRDAIDAVEEALPNVDPHQLVRGNSPQEDMLEFAEKNDVDELIIGIRKRSPTGKLMFGSTAQDLLLTTEMPVVCVPLTEGK</sequence>
<proteinExistence type="predicted"/>
<evidence type="ECO:0000259" key="1">
    <source>
        <dbReference type="Pfam" id="PF00582"/>
    </source>
</evidence>
<dbReference type="PRINTS" id="PR01438">
    <property type="entry name" value="UNVRSLSTRESS"/>
</dbReference>
<dbReference type="InterPro" id="IPR014729">
    <property type="entry name" value="Rossmann-like_a/b/a_fold"/>
</dbReference>
<dbReference type="GeneID" id="74942599"/>
<protein>
    <submittedName>
        <fullName evidence="2">Universal stress protein</fullName>
    </submittedName>
</protein>